<dbReference type="Gene3D" id="1.10.1530.10">
    <property type="match status" value="1"/>
</dbReference>
<dbReference type="InterPro" id="IPR003767">
    <property type="entry name" value="Malate/L-lactate_DH-like"/>
</dbReference>
<sequence length="357" mass="37427">MADEIRISEDRLRAAVRMLFASAGSNEREQRLVADHLVEANLRGHDSHGVGMIPAYIANFAAGEMKLNATPTVAVDTGALIVCDGGMGLGQSIAHDSVALAVERARDKGSCILSLRNSHHIGRIGHWSEQCAAAGLVSLHFVNVISDPAVAPFGGRAARIGTNPVSIGVPRRGQEPVIVDFATSKLAVGKVRVAYNKGAPVPDGVLLDAAGEPTNDPAALFEEPRGTLLPFGDHKGWGLALACELLAGALSGGGTQHHPKRRQAIVNNMFSVVVSPDAVGTTETFFPQIDAFIAWARTPLPGRDAPVLIAGEPERRVRAERIRDGVPVDGTTWDQIGAAAETVGLARATLQQAAGLA</sequence>
<organism evidence="3">
    <name type="scientific">Alsobacter sp. KACC 23698</name>
    <dbReference type="NCBI Taxonomy" id="3149229"/>
    <lineage>
        <taxon>Bacteria</taxon>
        <taxon>Pseudomonadati</taxon>
        <taxon>Pseudomonadota</taxon>
        <taxon>Alphaproteobacteria</taxon>
        <taxon>Hyphomicrobiales</taxon>
        <taxon>Alsobacteraceae</taxon>
        <taxon>Alsobacter</taxon>
    </lineage>
</organism>
<dbReference type="InterPro" id="IPR036111">
    <property type="entry name" value="Mal/L-sulfo/L-lacto_DH-like_sf"/>
</dbReference>
<dbReference type="SUPFAM" id="SSF89733">
    <property type="entry name" value="L-sulfolactate dehydrogenase-like"/>
    <property type="match status" value="1"/>
</dbReference>
<evidence type="ECO:0000313" key="3">
    <source>
        <dbReference type="EMBL" id="XBO39479.1"/>
    </source>
</evidence>
<evidence type="ECO:0000256" key="1">
    <source>
        <dbReference type="ARBA" id="ARBA00006056"/>
    </source>
</evidence>
<evidence type="ECO:0000256" key="2">
    <source>
        <dbReference type="ARBA" id="ARBA00023002"/>
    </source>
</evidence>
<protein>
    <submittedName>
        <fullName evidence="3">Malate/lactate/ureidoglycolate dehydrogenase</fullName>
    </submittedName>
</protein>
<dbReference type="PANTHER" id="PTHR11091">
    <property type="entry name" value="OXIDOREDUCTASE-RELATED"/>
    <property type="match status" value="1"/>
</dbReference>
<dbReference type="PANTHER" id="PTHR11091:SF0">
    <property type="entry name" value="MALATE DEHYDROGENASE"/>
    <property type="match status" value="1"/>
</dbReference>
<accession>A0AAU7JHE2</accession>
<dbReference type="InterPro" id="IPR043143">
    <property type="entry name" value="Mal/L-sulf/L-lact_DH-like_NADP"/>
</dbReference>
<name>A0AAU7JHE2_9HYPH</name>
<gene>
    <name evidence="3" type="ORF">ABEG18_01440</name>
</gene>
<reference evidence="3" key="1">
    <citation type="submission" date="2024-05" db="EMBL/GenBank/DDBJ databases">
        <authorList>
            <person name="Kim S."/>
            <person name="Heo J."/>
            <person name="Choi H."/>
            <person name="Choi Y."/>
            <person name="Kwon S.-W."/>
            <person name="Kim Y."/>
        </authorList>
    </citation>
    <scope>NUCLEOTIDE SEQUENCE</scope>
    <source>
        <strain evidence="3">KACC 23698</strain>
    </source>
</reference>
<dbReference type="Gene3D" id="3.30.1370.60">
    <property type="entry name" value="Hypothetical oxidoreductase yiak, domain 2"/>
    <property type="match status" value="1"/>
</dbReference>
<dbReference type="Pfam" id="PF02615">
    <property type="entry name" value="Ldh_2"/>
    <property type="match status" value="1"/>
</dbReference>
<dbReference type="EMBL" id="CP157484">
    <property type="protein sequence ID" value="XBO39479.1"/>
    <property type="molecule type" value="Genomic_DNA"/>
</dbReference>
<comment type="similarity">
    <text evidence="1">Belongs to the LDH2/MDH2 oxidoreductase family.</text>
</comment>
<proteinExistence type="inferred from homology"/>
<dbReference type="NCBIfam" id="NF007504">
    <property type="entry name" value="PRK10098.1"/>
    <property type="match status" value="1"/>
</dbReference>
<keyword evidence="2" id="KW-0560">Oxidoreductase</keyword>
<dbReference type="RefSeq" id="WP_406856323.1">
    <property type="nucleotide sequence ID" value="NZ_CP157484.1"/>
</dbReference>
<dbReference type="GO" id="GO:0016491">
    <property type="term" value="F:oxidoreductase activity"/>
    <property type="evidence" value="ECO:0007669"/>
    <property type="project" value="UniProtKB-KW"/>
</dbReference>
<dbReference type="InterPro" id="IPR043144">
    <property type="entry name" value="Mal/L-sulf/L-lact_DH-like_ah"/>
</dbReference>
<dbReference type="AlphaFoldDB" id="A0AAU7JHE2"/>